<name>A0A0D0MLI4_PSEFL</name>
<sequence>MIGPTLRATLLCGLLISLNACAEADPDRLDAPARTQGTFAGQALKLVDLNGQCAVLKPDQTHLVLGMEWPCYFNLNQNGELRVETFNGVPIFLVERSVPEPPPSRDCDAKSQAVRKINGALEASSVNPSAMCGLGQQDQKMFTALFRW</sequence>
<dbReference type="OrthoDB" id="6930070at2"/>
<evidence type="ECO:0000313" key="2">
    <source>
        <dbReference type="EMBL" id="KIQ56260.1"/>
    </source>
</evidence>
<accession>A0A0D0MLI4</accession>
<dbReference type="PATRIC" id="fig|294.124.peg.5578"/>
<comment type="caution">
    <text evidence="2">The sequence shown here is derived from an EMBL/GenBank/DDBJ whole genome shotgun (WGS) entry which is preliminary data.</text>
</comment>
<keyword evidence="1" id="KW-0732">Signal</keyword>
<evidence type="ECO:0008006" key="4">
    <source>
        <dbReference type="Google" id="ProtNLM"/>
    </source>
</evidence>
<dbReference type="RefSeq" id="WP_042732850.1">
    <property type="nucleotide sequence ID" value="NZ_JXNZ01000455.1"/>
</dbReference>
<gene>
    <name evidence="2" type="ORF">RL74_26930</name>
</gene>
<feature type="chain" id="PRO_5002217248" description="Lipoprotein" evidence="1">
    <location>
        <begin position="23"/>
        <end position="148"/>
    </location>
</feature>
<dbReference type="Proteomes" id="UP000032101">
    <property type="component" value="Unassembled WGS sequence"/>
</dbReference>
<protein>
    <recommendedName>
        <fullName evidence="4">Lipoprotein</fullName>
    </recommendedName>
</protein>
<dbReference type="AlphaFoldDB" id="A0A0D0MLI4"/>
<organism evidence="2 3">
    <name type="scientific">Pseudomonas fluorescens</name>
    <dbReference type="NCBI Taxonomy" id="294"/>
    <lineage>
        <taxon>Bacteria</taxon>
        <taxon>Pseudomonadati</taxon>
        <taxon>Pseudomonadota</taxon>
        <taxon>Gammaproteobacteria</taxon>
        <taxon>Pseudomonadales</taxon>
        <taxon>Pseudomonadaceae</taxon>
        <taxon>Pseudomonas</taxon>
    </lineage>
</organism>
<dbReference type="EMBL" id="JXNZ01000455">
    <property type="protein sequence ID" value="KIQ56260.1"/>
    <property type="molecule type" value="Genomic_DNA"/>
</dbReference>
<evidence type="ECO:0000313" key="3">
    <source>
        <dbReference type="Proteomes" id="UP000032101"/>
    </source>
</evidence>
<proteinExistence type="predicted"/>
<feature type="signal peptide" evidence="1">
    <location>
        <begin position="1"/>
        <end position="22"/>
    </location>
</feature>
<reference evidence="2 3" key="1">
    <citation type="submission" date="2015-01" db="EMBL/GenBank/DDBJ databases">
        <title>Draft Genome Sequence of the Biocontrol and Plant Growth-Promoting Rhizobacteria (PGPR) Pseudomonas fluorescens UM270.</title>
        <authorList>
            <person name="Hernandez-Salmeron J.E."/>
            <person name="Santoyo G."/>
            <person name="Moreno-Hagelsieb G."/>
            <person name="Hernandez-Leon R."/>
        </authorList>
    </citation>
    <scope>NUCLEOTIDE SEQUENCE [LARGE SCALE GENOMIC DNA]</scope>
    <source>
        <strain evidence="2 3">UM270</strain>
    </source>
</reference>
<evidence type="ECO:0000256" key="1">
    <source>
        <dbReference type="SAM" id="SignalP"/>
    </source>
</evidence>